<keyword evidence="1" id="KW-0472">Membrane</keyword>
<organism evidence="2">
    <name type="scientific">bioreactor metagenome</name>
    <dbReference type="NCBI Taxonomy" id="1076179"/>
    <lineage>
        <taxon>unclassified sequences</taxon>
        <taxon>metagenomes</taxon>
        <taxon>ecological metagenomes</taxon>
    </lineage>
</organism>
<accession>A0A645J9Q6</accession>
<keyword evidence="1" id="KW-0812">Transmembrane</keyword>
<evidence type="ECO:0000313" key="2">
    <source>
        <dbReference type="EMBL" id="MPN60388.1"/>
    </source>
</evidence>
<protein>
    <submittedName>
        <fullName evidence="2">Uncharacterized protein</fullName>
    </submittedName>
</protein>
<reference evidence="2" key="1">
    <citation type="submission" date="2019-08" db="EMBL/GenBank/DDBJ databases">
        <authorList>
            <person name="Kucharzyk K."/>
            <person name="Murdoch R.W."/>
            <person name="Higgins S."/>
            <person name="Loffler F."/>
        </authorList>
    </citation>
    <scope>NUCLEOTIDE SEQUENCE</scope>
</reference>
<keyword evidence="1" id="KW-1133">Transmembrane helix</keyword>
<comment type="caution">
    <text evidence="2">The sequence shown here is derived from an EMBL/GenBank/DDBJ whole genome shotgun (WGS) entry which is preliminary data.</text>
</comment>
<proteinExistence type="predicted"/>
<name>A0A645J9Q6_9ZZZZ</name>
<gene>
    <name evidence="2" type="ORF">SDC9_208116</name>
</gene>
<dbReference type="AlphaFoldDB" id="A0A645J9Q6"/>
<dbReference type="EMBL" id="VSSQ01135585">
    <property type="protein sequence ID" value="MPN60388.1"/>
    <property type="molecule type" value="Genomic_DNA"/>
</dbReference>
<feature type="transmembrane region" description="Helical" evidence="1">
    <location>
        <begin position="20"/>
        <end position="43"/>
    </location>
</feature>
<evidence type="ECO:0000256" key="1">
    <source>
        <dbReference type="SAM" id="Phobius"/>
    </source>
</evidence>
<sequence length="45" mass="5375">MNKENQAETRKDPPPKRRLFYVLIGLFSIIVFYLLYMSVTLWVSP</sequence>